<dbReference type="PANTHER" id="PTHR32387">
    <property type="entry name" value="WU:FJ29H11"/>
    <property type="match status" value="1"/>
</dbReference>
<evidence type="ECO:0000313" key="2">
    <source>
        <dbReference type="Proteomes" id="UP000191612"/>
    </source>
</evidence>
<comment type="caution">
    <text evidence="1">The sequence shown here is derived from an EMBL/GenBank/DDBJ whole genome shotgun (WGS) entry which is preliminary data.</text>
</comment>
<dbReference type="EMBL" id="MDYO01000016">
    <property type="protein sequence ID" value="OQD96428.1"/>
    <property type="molecule type" value="Genomic_DNA"/>
</dbReference>
<accession>A0A1V6R4I2</accession>
<keyword evidence="2" id="KW-1185">Reference proteome</keyword>
<proteinExistence type="predicted"/>
<dbReference type="Proteomes" id="UP000191612">
    <property type="component" value="Unassembled WGS sequence"/>
</dbReference>
<dbReference type="AlphaFoldDB" id="A0A1V6R4I2"/>
<reference evidence="2" key="1">
    <citation type="journal article" date="2017" name="Nat. Microbiol.">
        <title>Global analysis of biosynthetic gene clusters reveals vast potential of secondary metabolite production in Penicillium species.</title>
        <authorList>
            <person name="Nielsen J.C."/>
            <person name="Grijseels S."/>
            <person name="Prigent S."/>
            <person name="Ji B."/>
            <person name="Dainat J."/>
            <person name="Nielsen K.F."/>
            <person name="Frisvad J.C."/>
            <person name="Workman M."/>
            <person name="Nielsen J."/>
        </authorList>
    </citation>
    <scope>NUCLEOTIDE SEQUENCE [LARGE SCALE GENOMIC DNA]</scope>
    <source>
        <strain evidence="2">IBT 29525</strain>
    </source>
</reference>
<evidence type="ECO:0000313" key="1">
    <source>
        <dbReference type="EMBL" id="OQD96428.1"/>
    </source>
</evidence>
<dbReference type="InterPro" id="IPR052957">
    <property type="entry name" value="Auxin_embryo_med"/>
</dbReference>
<gene>
    <name evidence="1" type="ORF">PENSOL_c016G02294</name>
</gene>
<name>A0A1V6R4I2_9EURO</name>
<protein>
    <submittedName>
        <fullName evidence="1">Uncharacterized protein</fullName>
    </submittedName>
</protein>
<dbReference type="STRING" id="60172.A0A1V6R4I2"/>
<sequence length="123" mass="13835">MEKKQDAKDAVMGIAKVYGFIEKEIMDQMAPNVRLAVEESMLARDKKVGHTIKTLAKHIYASDARFVFELQNADNNHFTNANAQGELPFMAFKVYPNRIVVECNEDGFTVSGLSAICNGRRKH</sequence>
<dbReference type="PANTHER" id="PTHR32387:SF0">
    <property type="entry name" value="PROTEIN NO VEIN"/>
    <property type="match status" value="1"/>
</dbReference>
<organism evidence="1 2">
    <name type="scientific">Penicillium solitum</name>
    <dbReference type="NCBI Taxonomy" id="60172"/>
    <lineage>
        <taxon>Eukaryota</taxon>
        <taxon>Fungi</taxon>
        <taxon>Dikarya</taxon>
        <taxon>Ascomycota</taxon>
        <taxon>Pezizomycotina</taxon>
        <taxon>Eurotiomycetes</taxon>
        <taxon>Eurotiomycetidae</taxon>
        <taxon>Eurotiales</taxon>
        <taxon>Aspergillaceae</taxon>
        <taxon>Penicillium</taxon>
    </lineage>
</organism>